<dbReference type="Pfam" id="PF00067">
    <property type="entry name" value="p450"/>
    <property type="match status" value="1"/>
</dbReference>
<reference evidence="3 4" key="2">
    <citation type="submission" date="2020-03" db="EMBL/GenBank/DDBJ databases">
        <authorList>
            <person name="Ichikawa N."/>
            <person name="Kimura A."/>
            <person name="Kitahashi Y."/>
            <person name="Uohara A."/>
        </authorList>
    </citation>
    <scope>NUCLEOTIDE SEQUENCE [LARGE SCALE GENOMIC DNA]</scope>
    <source>
        <strain evidence="3 4">NBRC 108638</strain>
    </source>
</reference>
<dbReference type="PRINTS" id="PR00385">
    <property type="entry name" value="P450"/>
</dbReference>
<reference evidence="3 4" key="1">
    <citation type="submission" date="2020-03" db="EMBL/GenBank/DDBJ databases">
        <title>Whole genome shotgun sequence of Phytohabitans rumicis NBRC 108638.</title>
        <authorList>
            <person name="Komaki H."/>
            <person name="Tamura T."/>
        </authorList>
    </citation>
    <scope>NUCLEOTIDE SEQUENCE [LARGE SCALE GENOMIC DNA]</scope>
    <source>
        <strain evidence="3 4">NBRC 108638</strain>
    </source>
</reference>
<comment type="similarity">
    <text evidence="1">Belongs to the cytochrome P450 family.</text>
</comment>
<dbReference type="PRINTS" id="PR00359">
    <property type="entry name" value="BP450"/>
</dbReference>
<accession>A0A6V8LGA6</accession>
<evidence type="ECO:0000313" key="4">
    <source>
        <dbReference type="Proteomes" id="UP000482960"/>
    </source>
</evidence>
<evidence type="ECO:0000256" key="2">
    <source>
        <dbReference type="SAM" id="Phobius"/>
    </source>
</evidence>
<keyword evidence="2" id="KW-0472">Membrane</keyword>
<dbReference type="GO" id="GO:0005506">
    <property type="term" value="F:iron ion binding"/>
    <property type="evidence" value="ECO:0007669"/>
    <property type="project" value="InterPro"/>
</dbReference>
<name>A0A6V8LGA6_9ACTN</name>
<sequence>MLSRDRDVRAALADWETFSSRGGLSLHPRPRHEAGVIIASDPRRPGDPPGVPDHGDLIRAVAGHFSPRAIARLSGPVRAWAHSLVGDLVSAGSFDTVAALARVVPTRVVGDLVGLPEADRYQYADWAAAAMSLQGPDSVIAPHVADRLGAMREHVTQLGTNGGLALAGVGAAVFSAADNDGPLTRQDAISIVWGALIVAGLHTTVAALTWALLAAATYPYQWDRYRNWHRSGDPARLAWTDELLRYESIFPLGYRTTTTVAKVDGYVIPARSRVLILYGAANRDPARWPAADQFVVGRHGVGQHLGLGDGTHRCIGQHLARLETTAVLDAFAAHGVCGFSPVEQQAVWEPNAAVRGWSRFPMTVTLREANHAARI</sequence>
<proteinExistence type="inferred from homology"/>
<dbReference type="PANTHER" id="PTHR46696">
    <property type="entry name" value="P450, PUTATIVE (EUROFUNG)-RELATED"/>
    <property type="match status" value="1"/>
</dbReference>
<keyword evidence="2" id="KW-1133">Transmembrane helix</keyword>
<dbReference type="PANTHER" id="PTHR46696:SF6">
    <property type="entry name" value="P450, PUTATIVE (EUROFUNG)-RELATED"/>
    <property type="match status" value="1"/>
</dbReference>
<dbReference type="GO" id="GO:0016705">
    <property type="term" value="F:oxidoreductase activity, acting on paired donors, with incorporation or reduction of molecular oxygen"/>
    <property type="evidence" value="ECO:0007669"/>
    <property type="project" value="InterPro"/>
</dbReference>
<dbReference type="Proteomes" id="UP000482960">
    <property type="component" value="Unassembled WGS sequence"/>
</dbReference>
<organism evidence="3 4">
    <name type="scientific">Phytohabitans rumicis</name>
    <dbReference type="NCBI Taxonomy" id="1076125"/>
    <lineage>
        <taxon>Bacteria</taxon>
        <taxon>Bacillati</taxon>
        <taxon>Actinomycetota</taxon>
        <taxon>Actinomycetes</taxon>
        <taxon>Micromonosporales</taxon>
        <taxon>Micromonosporaceae</taxon>
    </lineage>
</organism>
<dbReference type="InterPro" id="IPR036396">
    <property type="entry name" value="Cyt_P450_sf"/>
</dbReference>
<dbReference type="SUPFAM" id="SSF48264">
    <property type="entry name" value="Cytochrome P450"/>
    <property type="match status" value="1"/>
</dbReference>
<keyword evidence="2" id="KW-0812">Transmembrane</keyword>
<dbReference type="GO" id="GO:0020037">
    <property type="term" value="F:heme binding"/>
    <property type="evidence" value="ECO:0007669"/>
    <property type="project" value="InterPro"/>
</dbReference>
<feature type="transmembrane region" description="Helical" evidence="2">
    <location>
        <begin position="189"/>
        <end position="216"/>
    </location>
</feature>
<evidence type="ECO:0000313" key="3">
    <source>
        <dbReference type="EMBL" id="GFJ93136.1"/>
    </source>
</evidence>
<dbReference type="Gene3D" id="1.10.630.10">
    <property type="entry name" value="Cytochrome P450"/>
    <property type="match status" value="1"/>
</dbReference>
<evidence type="ECO:0000256" key="1">
    <source>
        <dbReference type="ARBA" id="ARBA00010617"/>
    </source>
</evidence>
<gene>
    <name evidence="3" type="ORF">Prum_067780</name>
</gene>
<feature type="transmembrane region" description="Helical" evidence="2">
    <location>
        <begin position="158"/>
        <end position="177"/>
    </location>
</feature>
<comment type="caution">
    <text evidence="3">The sequence shown here is derived from an EMBL/GenBank/DDBJ whole genome shotgun (WGS) entry which is preliminary data.</text>
</comment>
<dbReference type="InterPro" id="IPR002397">
    <property type="entry name" value="Cyt_P450_B"/>
</dbReference>
<dbReference type="InterPro" id="IPR001128">
    <property type="entry name" value="Cyt_P450"/>
</dbReference>
<protein>
    <submittedName>
        <fullName evidence="3">Cytochrome P450</fullName>
    </submittedName>
</protein>
<dbReference type="GO" id="GO:0004497">
    <property type="term" value="F:monooxygenase activity"/>
    <property type="evidence" value="ECO:0007669"/>
    <property type="project" value="InterPro"/>
</dbReference>
<dbReference type="AlphaFoldDB" id="A0A6V8LGA6"/>
<dbReference type="EMBL" id="BLPG01000001">
    <property type="protein sequence ID" value="GFJ93136.1"/>
    <property type="molecule type" value="Genomic_DNA"/>
</dbReference>
<keyword evidence="4" id="KW-1185">Reference proteome</keyword>